<evidence type="ECO:0000256" key="10">
    <source>
        <dbReference type="ARBA" id="ARBA00022984"/>
    </source>
</evidence>
<keyword evidence="13 14" id="KW-0961">Cell wall biogenesis/degradation</keyword>
<keyword evidence="6 14" id="KW-0645">Protease</keyword>
<dbReference type="Gene3D" id="3.40.710.10">
    <property type="entry name" value="DD-peptidase/beta-lactamase superfamily"/>
    <property type="match status" value="1"/>
</dbReference>
<dbReference type="PANTHER" id="PTHR30627:SF2">
    <property type="entry name" value="PEPTIDOGLYCAN D,D-TRANSPEPTIDASE MRDA"/>
    <property type="match status" value="1"/>
</dbReference>
<dbReference type="InterPro" id="IPR005311">
    <property type="entry name" value="PBP_dimer"/>
</dbReference>
<dbReference type="InterPro" id="IPR001460">
    <property type="entry name" value="PCN-bd_Tpept"/>
</dbReference>
<dbReference type="Gene3D" id="3.30.1390.30">
    <property type="entry name" value="Penicillin-binding protein 2a, domain 3"/>
    <property type="match status" value="1"/>
</dbReference>
<dbReference type="PANTHER" id="PTHR30627">
    <property type="entry name" value="PEPTIDOGLYCAN D,D-TRANSPEPTIDASE"/>
    <property type="match status" value="1"/>
</dbReference>
<keyword evidence="12 14" id="KW-0472">Membrane</keyword>
<organism evidence="18 19">
    <name type="scientific">Novilysobacter erysipheiresistens</name>
    <dbReference type="NCBI Taxonomy" id="1749332"/>
    <lineage>
        <taxon>Bacteria</taxon>
        <taxon>Pseudomonadati</taxon>
        <taxon>Pseudomonadota</taxon>
        <taxon>Gammaproteobacteria</taxon>
        <taxon>Lysobacterales</taxon>
        <taxon>Lysobacteraceae</taxon>
        <taxon>Novilysobacter</taxon>
    </lineage>
</organism>
<comment type="caution">
    <text evidence="18">The sequence shown here is derived from an EMBL/GenBank/DDBJ whole genome shotgun (WGS) entry which is preliminary data.</text>
</comment>
<keyword evidence="10 14" id="KW-0573">Peptidoglycan synthesis</keyword>
<evidence type="ECO:0000256" key="13">
    <source>
        <dbReference type="ARBA" id="ARBA00023316"/>
    </source>
</evidence>
<comment type="pathway">
    <text evidence="14">Cell wall biogenesis; peptidoglycan biosynthesis.</text>
</comment>
<keyword evidence="4 14" id="KW-0997">Cell inner membrane</keyword>
<dbReference type="InterPro" id="IPR036138">
    <property type="entry name" value="PBP_dimer_sf"/>
</dbReference>
<keyword evidence="3 14" id="KW-1003">Cell membrane</keyword>
<feature type="region of interest" description="Disordered" evidence="15">
    <location>
        <begin position="617"/>
        <end position="649"/>
    </location>
</feature>
<dbReference type="GO" id="GO:0009002">
    <property type="term" value="F:serine-type D-Ala-D-Ala carboxypeptidase activity"/>
    <property type="evidence" value="ECO:0007669"/>
    <property type="project" value="UniProtKB-EC"/>
</dbReference>
<evidence type="ECO:0000256" key="7">
    <source>
        <dbReference type="ARBA" id="ARBA00022692"/>
    </source>
</evidence>
<reference evidence="18 19" key="1">
    <citation type="journal article" date="2016" name="Int. J. Syst. Evol. Microbiol.">
        <title>Lysobacter erysipheiresistens sp. nov., an antagonist of powdery mildew, isolated from tobacco-cultivated soil.</title>
        <authorList>
            <person name="Xie B."/>
            <person name="Li T."/>
            <person name="Lin X."/>
            <person name="Wang C.J."/>
            <person name="Chen Y.J."/>
            <person name="Liu W.J."/>
            <person name="Zhao Z.W."/>
        </authorList>
    </citation>
    <scope>NUCLEOTIDE SEQUENCE [LARGE SCALE GENOMIC DNA]</scope>
    <source>
        <strain evidence="18 19">RS-LYSO-3</strain>
    </source>
</reference>
<dbReference type="Pfam" id="PF00905">
    <property type="entry name" value="Transpeptidase"/>
    <property type="match status" value="1"/>
</dbReference>
<proteinExistence type="inferred from homology"/>
<dbReference type="InterPro" id="IPR050515">
    <property type="entry name" value="Beta-lactam/transpept"/>
</dbReference>
<evidence type="ECO:0000256" key="8">
    <source>
        <dbReference type="ARBA" id="ARBA00022801"/>
    </source>
</evidence>
<evidence type="ECO:0000256" key="2">
    <source>
        <dbReference type="ARBA" id="ARBA00004236"/>
    </source>
</evidence>
<comment type="similarity">
    <text evidence="14">Belongs to the transpeptidase family. MrdA subfamily.</text>
</comment>
<gene>
    <name evidence="14 18" type="primary">mrdA</name>
    <name evidence="18" type="ORF">SNE34_09645</name>
</gene>
<dbReference type="InterPro" id="IPR017790">
    <property type="entry name" value="Penicillin-binding_protein_2"/>
</dbReference>
<sequence length="649" mass="70508">MRRSRRLLKNTVAEAEQFRRRAALAFLGVVLALAGLSLWYFRLQVWQYDDYALRSEQNRVKLRPVVPGRGLIYDRKGRILADNVPAFRLEVTPSEAGDPKDWLPALAGLIELSPEEIAEFHETRKVTRGFKPIALKLRLSPEEVARFAVDRWRYPGVEVVSYLNRRYLHGPLFAHVIGYVARVDAGDVEAMGEDIANFSHTGKTGLELSYEQALRGEIGFERVETNVEGRPMGLVGRVPAVPGADLKLSIDLDLQRAIVAAFGDADGSAVAIDPKTGQVLAMVSKPSYDTNLFVNGISHKAYNTLLNDPSRPLYNRNVLGGGPPGSTVKPLVGLAGLDSGLREAEDETLSTGEFHIAGQRRGYRDSHRGGHGSVDLRESIAQSVNTYYYKLALEMGIETFAKYMHRYGFGEQTGIDLAGENEGVVPSRDFKRSISSEPFYPGETVIAGIGQGYWIATALQLVRATAAIANHGDMHELRLVEARRDGYREPWRELPGTASELISDNPEHLQAIHEGMVMTVNGPRGTAKAIGVGAPYTIAGKTGTAQRSSRKGNISADPHSLPYHLRHTALFVGYAPAEDPKIAIAVVVEHGGYGGSAAAPIARAAFDAWLLGKMPEGIEDVDDPTPLPAPATDPAVTTAASPVATEPTP</sequence>
<feature type="compositionally biased region" description="Low complexity" evidence="15">
    <location>
        <begin position="632"/>
        <end position="649"/>
    </location>
</feature>
<keyword evidence="5 14" id="KW-0121">Carboxypeptidase</keyword>
<evidence type="ECO:0000259" key="17">
    <source>
        <dbReference type="Pfam" id="PF03717"/>
    </source>
</evidence>
<evidence type="ECO:0000256" key="4">
    <source>
        <dbReference type="ARBA" id="ARBA00022519"/>
    </source>
</evidence>
<evidence type="ECO:0000256" key="14">
    <source>
        <dbReference type="HAMAP-Rule" id="MF_02081"/>
    </source>
</evidence>
<dbReference type="RefSeq" id="WP_332616770.1">
    <property type="nucleotide sequence ID" value="NZ_JAXGFP010000004.1"/>
</dbReference>
<dbReference type="SUPFAM" id="SSF56519">
    <property type="entry name" value="Penicillin binding protein dimerisation domain"/>
    <property type="match status" value="1"/>
</dbReference>
<feature type="domain" description="Penicillin-binding protein dimerisation" evidence="17">
    <location>
        <begin position="66"/>
        <end position="232"/>
    </location>
</feature>
<dbReference type="InterPro" id="IPR012338">
    <property type="entry name" value="Beta-lactam/transpept-like"/>
</dbReference>
<name>A0ABU7YZN5_9GAMM</name>
<comment type="catalytic activity">
    <reaction evidence="14">
        <text>Preferential cleavage: (Ac)2-L-Lys-D-Ala-|-D-Ala. Also transpeptidation of peptidyl-alanyl moieties that are N-acyl substituents of D-alanine.</text>
        <dbReference type="EC" id="3.4.16.4"/>
    </reaction>
</comment>
<accession>A0ABU7YZN5</accession>
<keyword evidence="19" id="KW-1185">Reference proteome</keyword>
<dbReference type="EC" id="3.4.16.4" evidence="14"/>
<comment type="subcellular location">
    <subcellularLocation>
        <location evidence="14">Cell inner membrane</location>
        <topology evidence="14">Single-pass membrane protein</topology>
    </subcellularLocation>
    <subcellularLocation>
        <location evidence="2">Cell membrane</location>
    </subcellularLocation>
    <subcellularLocation>
        <location evidence="1">Membrane</location>
        <topology evidence="1">Single-pass membrane protein</topology>
    </subcellularLocation>
</comment>
<evidence type="ECO:0000256" key="5">
    <source>
        <dbReference type="ARBA" id="ARBA00022645"/>
    </source>
</evidence>
<comment type="function">
    <text evidence="14">Catalyzes cross-linking of the peptidoglycan cell wall.</text>
</comment>
<dbReference type="SUPFAM" id="SSF56601">
    <property type="entry name" value="beta-lactamase/transpeptidase-like"/>
    <property type="match status" value="1"/>
</dbReference>
<evidence type="ECO:0000256" key="6">
    <source>
        <dbReference type="ARBA" id="ARBA00022670"/>
    </source>
</evidence>
<dbReference type="Pfam" id="PF03717">
    <property type="entry name" value="PBP_dimer"/>
    <property type="match status" value="1"/>
</dbReference>
<dbReference type="Gene3D" id="3.90.1310.10">
    <property type="entry name" value="Penicillin-binding protein 2a (Domain 2)"/>
    <property type="match status" value="1"/>
</dbReference>
<evidence type="ECO:0000313" key="18">
    <source>
        <dbReference type="EMBL" id="MEG3184273.1"/>
    </source>
</evidence>
<keyword evidence="7 14" id="KW-0812">Transmembrane</keyword>
<evidence type="ECO:0000256" key="11">
    <source>
        <dbReference type="ARBA" id="ARBA00022989"/>
    </source>
</evidence>
<dbReference type="Proteomes" id="UP001355056">
    <property type="component" value="Unassembled WGS sequence"/>
</dbReference>
<comment type="caution">
    <text evidence="14">Lacks conserved residue(s) required for the propagation of feature annotation.</text>
</comment>
<evidence type="ECO:0000256" key="12">
    <source>
        <dbReference type="ARBA" id="ARBA00023136"/>
    </source>
</evidence>
<feature type="transmembrane region" description="Helical" evidence="14">
    <location>
        <begin position="21"/>
        <end position="41"/>
    </location>
</feature>
<keyword evidence="11 14" id="KW-1133">Transmembrane helix</keyword>
<dbReference type="EMBL" id="JAXGFP010000004">
    <property type="protein sequence ID" value="MEG3184273.1"/>
    <property type="molecule type" value="Genomic_DNA"/>
</dbReference>
<dbReference type="NCBIfam" id="TIGR03423">
    <property type="entry name" value="pbp2_mrdA"/>
    <property type="match status" value="1"/>
</dbReference>
<feature type="active site" description="Acyl-ester intermediate" evidence="14">
    <location>
        <position position="326"/>
    </location>
</feature>
<dbReference type="HAMAP" id="MF_02081">
    <property type="entry name" value="MrdA_transpept"/>
    <property type="match status" value="1"/>
</dbReference>
<keyword evidence="8 14" id="KW-0378">Hydrolase</keyword>
<evidence type="ECO:0000256" key="15">
    <source>
        <dbReference type="SAM" id="MobiDB-lite"/>
    </source>
</evidence>
<feature type="domain" description="Penicillin-binding protein transpeptidase" evidence="16">
    <location>
        <begin position="267"/>
        <end position="606"/>
    </location>
</feature>
<protein>
    <recommendedName>
        <fullName evidence="14">Peptidoglycan D,D-transpeptidase MrdA</fullName>
        <ecNumber evidence="14">3.4.16.4</ecNumber>
    </recommendedName>
    <alternativeName>
        <fullName evidence="14">Penicillin-binding protein 2</fullName>
        <shortName evidence="14">PBP-2</shortName>
    </alternativeName>
</protein>
<evidence type="ECO:0000256" key="9">
    <source>
        <dbReference type="ARBA" id="ARBA00022960"/>
    </source>
</evidence>
<evidence type="ECO:0000256" key="1">
    <source>
        <dbReference type="ARBA" id="ARBA00004167"/>
    </source>
</evidence>
<evidence type="ECO:0000259" key="16">
    <source>
        <dbReference type="Pfam" id="PF00905"/>
    </source>
</evidence>
<evidence type="ECO:0000313" key="19">
    <source>
        <dbReference type="Proteomes" id="UP001355056"/>
    </source>
</evidence>
<keyword evidence="9 14" id="KW-0133">Cell shape</keyword>
<evidence type="ECO:0000256" key="3">
    <source>
        <dbReference type="ARBA" id="ARBA00022475"/>
    </source>
</evidence>